<proteinExistence type="predicted"/>
<evidence type="ECO:0000256" key="2">
    <source>
        <dbReference type="ARBA" id="ARBA00022837"/>
    </source>
</evidence>
<evidence type="ECO:0000313" key="5">
    <source>
        <dbReference type="EMBL" id="EFJ52564.1"/>
    </source>
</evidence>
<dbReference type="STRING" id="3068.D8TJL4"/>
<feature type="region of interest" description="Disordered" evidence="3">
    <location>
        <begin position="1"/>
        <end position="20"/>
    </location>
</feature>
<keyword evidence="6" id="KW-1185">Reference proteome</keyword>
<reference evidence="5 6" key="1">
    <citation type="journal article" date="2010" name="Science">
        <title>Genomic analysis of organismal complexity in the multicellular green alga Volvox carteri.</title>
        <authorList>
            <person name="Prochnik S.E."/>
            <person name="Umen J."/>
            <person name="Nedelcu A.M."/>
            <person name="Hallmann A."/>
            <person name="Miller S.M."/>
            <person name="Nishii I."/>
            <person name="Ferris P."/>
            <person name="Kuo A."/>
            <person name="Mitros T."/>
            <person name="Fritz-Laylin L.K."/>
            <person name="Hellsten U."/>
            <person name="Chapman J."/>
            <person name="Simakov O."/>
            <person name="Rensing S.A."/>
            <person name="Terry A."/>
            <person name="Pangilinan J."/>
            <person name="Kapitonov V."/>
            <person name="Jurka J."/>
            <person name="Salamov A."/>
            <person name="Shapiro H."/>
            <person name="Schmutz J."/>
            <person name="Grimwood J."/>
            <person name="Lindquist E."/>
            <person name="Lucas S."/>
            <person name="Grigoriev I.V."/>
            <person name="Schmitt R."/>
            <person name="Kirk D."/>
            <person name="Rokhsar D.S."/>
        </authorList>
    </citation>
    <scope>NUCLEOTIDE SEQUENCE [LARGE SCALE GENOMIC DNA]</scope>
    <source>
        <strain evidence="6">f. Nagariensis / Eve</strain>
    </source>
</reference>
<dbReference type="Gene3D" id="1.10.238.10">
    <property type="entry name" value="EF-hand"/>
    <property type="match status" value="1"/>
</dbReference>
<feature type="domain" description="EF-hand" evidence="4">
    <location>
        <begin position="60"/>
        <end position="95"/>
    </location>
</feature>
<dbReference type="InterPro" id="IPR011992">
    <property type="entry name" value="EF-hand-dom_pair"/>
</dbReference>
<feature type="domain" description="EF-hand" evidence="4">
    <location>
        <begin position="31"/>
        <end position="59"/>
    </location>
</feature>
<protein>
    <recommendedName>
        <fullName evidence="4">EF-hand domain-containing protein</fullName>
    </recommendedName>
</protein>
<dbReference type="KEGG" id="vcn:VOLCADRAFT_86788"/>
<dbReference type="FunFam" id="1.10.238.10:FF:000178">
    <property type="entry name" value="Calmodulin-2 A"/>
    <property type="match status" value="1"/>
</dbReference>
<dbReference type="RefSeq" id="XP_002946637.1">
    <property type="nucleotide sequence ID" value="XM_002946591.1"/>
</dbReference>
<dbReference type="GeneID" id="9617460"/>
<dbReference type="PROSITE" id="PS50222">
    <property type="entry name" value="EF_HAND_2"/>
    <property type="match status" value="2"/>
</dbReference>
<dbReference type="PROSITE" id="PS00018">
    <property type="entry name" value="EF_HAND_1"/>
    <property type="match status" value="2"/>
</dbReference>
<dbReference type="EMBL" id="GL378324">
    <property type="protein sequence ID" value="EFJ52564.1"/>
    <property type="molecule type" value="Genomic_DNA"/>
</dbReference>
<dbReference type="GO" id="GO:0043226">
    <property type="term" value="C:organelle"/>
    <property type="evidence" value="ECO:0007669"/>
    <property type="project" value="UniProtKB-ARBA"/>
</dbReference>
<dbReference type="AlphaFoldDB" id="D8TJL4"/>
<feature type="compositionally biased region" description="Basic and acidic residues" evidence="3">
    <location>
        <begin position="1"/>
        <end position="10"/>
    </location>
</feature>
<dbReference type="eggNOG" id="KOG0027">
    <property type="taxonomic scope" value="Eukaryota"/>
</dbReference>
<gene>
    <name evidence="5" type="ORF">VOLCADRAFT_86788</name>
</gene>
<accession>D8TJL4</accession>
<dbReference type="GO" id="GO:0005509">
    <property type="term" value="F:calcium ion binding"/>
    <property type="evidence" value="ECO:0007669"/>
    <property type="project" value="InterPro"/>
</dbReference>
<keyword evidence="1" id="KW-0677">Repeat</keyword>
<dbReference type="InterPro" id="IPR018247">
    <property type="entry name" value="EF_Hand_1_Ca_BS"/>
</dbReference>
<dbReference type="PANTHER" id="PTHR23050">
    <property type="entry name" value="CALCIUM BINDING PROTEIN"/>
    <property type="match status" value="1"/>
</dbReference>
<organism evidence="6">
    <name type="scientific">Volvox carteri f. nagariensis</name>
    <dbReference type="NCBI Taxonomy" id="3068"/>
    <lineage>
        <taxon>Eukaryota</taxon>
        <taxon>Viridiplantae</taxon>
        <taxon>Chlorophyta</taxon>
        <taxon>core chlorophytes</taxon>
        <taxon>Chlorophyceae</taxon>
        <taxon>CS clade</taxon>
        <taxon>Chlamydomonadales</taxon>
        <taxon>Volvocaceae</taxon>
        <taxon>Volvox</taxon>
    </lineage>
</organism>
<dbReference type="InterPro" id="IPR050145">
    <property type="entry name" value="Centrin_CML-like"/>
</dbReference>
<dbReference type="CDD" id="cd00051">
    <property type="entry name" value="EFh"/>
    <property type="match status" value="1"/>
</dbReference>
<sequence length="168" mass="19049">MYCRTKEDAKSGTSQTLRPSGDSFVGPLSLQVFDLMDKDKGGTLSIEEVKTLMDMLGMKVKQEDLEQMIAEIDRSGDGHIDFQEFLQVMAKPQDLPYKKSDVMRAFRLFADRDAPPGCISPEALERALIQYCNGKMPEEEVMRLVNSLEVNPEGYIDYARKVNLFLNK</sequence>
<evidence type="ECO:0000256" key="1">
    <source>
        <dbReference type="ARBA" id="ARBA00022737"/>
    </source>
</evidence>
<dbReference type="Pfam" id="PF13499">
    <property type="entry name" value="EF-hand_7"/>
    <property type="match status" value="1"/>
</dbReference>
<evidence type="ECO:0000256" key="3">
    <source>
        <dbReference type="SAM" id="MobiDB-lite"/>
    </source>
</evidence>
<dbReference type="SUPFAM" id="SSF47473">
    <property type="entry name" value="EF-hand"/>
    <property type="match status" value="1"/>
</dbReference>
<evidence type="ECO:0000313" key="6">
    <source>
        <dbReference type="Proteomes" id="UP000001058"/>
    </source>
</evidence>
<dbReference type="SMART" id="SM00054">
    <property type="entry name" value="EFh"/>
    <property type="match status" value="2"/>
</dbReference>
<dbReference type="Proteomes" id="UP000001058">
    <property type="component" value="Unassembled WGS sequence"/>
</dbReference>
<dbReference type="OrthoDB" id="343296at2759"/>
<evidence type="ECO:0000259" key="4">
    <source>
        <dbReference type="PROSITE" id="PS50222"/>
    </source>
</evidence>
<dbReference type="InterPro" id="IPR002048">
    <property type="entry name" value="EF_hand_dom"/>
</dbReference>
<dbReference type="InParanoid" id="D8TJL4"/>
<name>D8TJL4_VOLCA</name>
<keyword evidence="2" id="KW-0106">Calcium</keyword>